<sequence>MSKRYAKFDLDALCSLVSSLPSVSSPISKIEKMEGGFNKALLITAENGKEVIAKIPCPKVVPSKYSTASEVATLEYVRSHTSIPVSKVLAWSCDALNPVGIEYIVMDKARGYQLGEVWGEMNQLQKYKVIQNLVMLESQLASLKFPGYGNLYIRHSVRHIGRVIPIDDVYCIGPVYNASWFPQFDNKNDAGPWENLCDLGLALANRGLRHVRHSTLVPRGPHYGSKDEHIQILKSASKIMPMLAGYTPLQRFSNPTLWHDDLHLGNIFVCDEDPTNVLSIIDWQFTSIMPAFMQVQWPSFHCPPDEYEIGMVNQSYRPILRNWIQMRKRSR</sequence>
<dbReference type="InterPro" id="IPR051035">
    <property type="entry name" value="Mito_inheritance_9"/>
</dbReference>
<evidence type="ECO:0000259" key="7">
    <source>
        <dbReference type="Pfam" id="PF01636"/>
    </source>
</evidence>
<dbReference type="InterPro" id="IPR002575">
    <property type="entry name" value="Aminoglycoside_PTrfase"/>
</dbReference>
<evidence type="ECO:0000256" key="6">
    <source>
        <dbReference type="ARBA" id="ARBA00031849"/>
    </source>
</evidence>
<evidence type="ECO:0000256" key="2">
    <source>
        <dbReference type="ARBA" id="ARBA00005543"/>
    </source>
</evidence>
<evidence type="ECO:0000313" key="9">
    <source>
        <dbReference type="Proteomes" id="UP000653565"/>
    </source>
</evidence>
<dbReference type="PANTHER" id="PTHR36091:SF1">
    <property type="entry name" value="ALTERED INHERITANCE OF MITOCHONDRIA PROTEIN 9, MITOCHONDRIAL"/>
    <property type="match status" value="1"/>
</dbReference>
<comment type="similarity">
    <text evidence="2">Belongs to the AIM9 family.</text>
</comment>
<reference evidence="8" key="1">
    <citation type="journal article" date="2020" name="bioRxiv">
        <title>Genomic and phenotypic heterogeneity of clinical isolates of the human pathogens Aspergillus fumigatus, Aspergillus lentulus and Aspergillus fumigatiaffinis.</title>
        <authorList>
            <person name="dos Santos R.A.C."/>
            <person name="Steenwyk J.L."/>
            <person name="Rivero-Menendez O."/>
            <person name="Mead M.E."/>
            <person name="Silva L.P."/>
            <person name="Bastos R.W."/>
            <person name="Alastruey-Izquierdo A."/>
            <person name="Goldman G.H."/>
            <person name="Rokas A."/>
        </authorList>
    </citation>
    <scope>NUCLEOTIDE SEQUENCE</scope>
    <source>
        <strain evidence="8">CNM-CM6805</strain>
    </source>
</reference>
<keyword evidence="4" id="KW-0809">Transit peptide</keyword>
<evidence type="ECO:0000256" key="5">
    <source>
        <dbReference type="ARBA" id="ARBA00023128"/>
    </source>
</evidence>
<evidence type="ECO:0000256" key="1">
    <source>
        <dbReference type="ARBA" id="ARBA00004173"/>
    </source>
</evidence>
<proteinExistence type="inferred from homology"/>
<reference evidence="8" key="2">
    <citation type="submission" date="2020-04" db="EMBL/GenBank/DDBJ databases">
        <authorList>
            <person name="Santos R.A.C."/>
            <person name="Steenwyk J.L."/>
            <person name="Rivero-Menendez O."/>
            <person name="Mead M.E."/>
            <person name="Silva L.P."/>
            <person name="Bastos R.W."/>
            <person name="Alastruey-Izquierdo A."/>
            <person name="Goldman G.H."/>
            <person name="Rokas A."/>
        </authorList>
    </citation>
    <scope>NUCLEOTIDE SEQUENCE</scope>
    <source>
        <strain evidence="8">CNM-CM6805</strain>
    </source>
</reference>
<dbReference type="PANTHER" id="PTHR36091">
    <property type="entry name" value="ALTERED INHERITANCE OF MITOCHONDRIA PROTEIN 9, MITOCHONDRIAL"/>
    <property type="match status" value="1"/>
</dbReference>
<dbReference type="AlphaFoldDB" id="A0A8H4GN88"/>
<evidence type="ECO:0000313" key="8">
    <source>
        <dbReference type="EMBL" id="KAF4229509.1"/>
    </source>
</evidence>
<name>A0A8H4GN88_9EURO</name>
<dbReference type="Pfam" id="PF01636">
    <property type="entry name" value="APH"/>
    <property type="match status" value="1"/>
</dbReference>
<comment type="caution">
    <text evidence="8">The sequence shown here is derived from an EMBL/GenBank/DDBJ whole genome shotgun (WGS) entry which is preliminary data.</text>
</comment>
<dbReference type="InterPro" id="IPR011009">
    <property type="entry name" value="Kinase-like_dom_sf"/>
</dbReference>
<evidence type="ECO:0000256" key="3">
    <source>
        <dbReference type="ARBA" id="ARBA00016197"/>
    </source>
</evidence>
<comment type="subcellular location">
    <subcellularLocation>
        <location evidence="1">Mitochondrion</location>
    </subcellularLocation>
</comment>
<dbReference type="OrthoDB" id="2831558at2759"/>
<protein>
    <recommendedName>
        <fullName evidence="3">Altered inheritance of mitochondria protein 9, mitochondrial</fullName>
    </recommendedName>
    <alternativeName>
        <fullName evidence="6">Found in mitochondrial proteome protein 29</fullName>
    </alternativeName>
</protein>
<organism evidence="8 9">
    <name type="scientific">Aspergillus fumigatiaffinis</name>
    <dbReference type="NCBI Taxonomy" id="340414"/>
    <lineage>
        <taxon>Eukaryota</taxon>
        <taxon>Fungi</taxon>
        <taxon>Dikarya</taxon>
        <taxon>Ascomycota</taxon>
        <taxon>Pezizomycotina</taxon>
        <taxon>Eurotiomycetes</taxon>
        <taxon>Eurotiomycetidae</taxon>
        <taxon>Eurotiales</taxon>
        <taxon>Aspergillaceae</taxon>
        <taxon>Aspergillus</taxon>
        <taxon>Aspergillus subgen. Fumigati</taxon>
    </lineage>
</organism>
<dbReference type="Proteomes" id="UP000653565">
    <property type="component" value="Unassembled WGS sequence"/>
</dbReference>
<keyword evidence="9" id="KW-1185">Reference proteome</keyword>
<dbReference type="Gene3D" id="3.30.200.20">
    <property type="entry name" value="Phosphorylase Kinase, domain 1"/>
    <property type="match status" value="1"/>
</dbReference>
<dbReference type="SUPFAM" id="SSF56112">
    <property type="entry name" value="Protein kinase-like (PK-like)"/>
    <property type="match status" value="1"/>
</dbReference>
<dbReference type="Gene3D" id="3.90.1200.10">
    <property type="match status" value="1"/>
</dbReference>
<dbReference type="EMBL" id="JAAAPX010000131">
    <property type="protein sequence ID" value="KAF4229509.1"/>
    <property type="molecule type" value="Genomic_DNA"/>
</dbReference>
<keyword evidence="5" id="KW-0496">Mitochondrion</keyword>
<feature type="domain" description="Aminoglycoside phosphotransferase" evidence="7">
    <location>
        <begin position="253"/>
        <end position="291"/>
    </location>
</feature>
<accession>A0A8H4GN88</accession>
<evidence type="ECO:0000256" key="4">
    <source>
        <dbReference type="ARBA" id="ARBA00022946"/>
    </source>
</evidence>
<gene>
    <name evidence="8" type="ORF">CNMCM6805_001431</name>
</gene>
<dbReference type="GO" id="GO:0005739">
    <property type="term" value="C:mitochondrion"/>
    <property type="evidence" value="ECO:0007669"/>
    <property type="project" value="UniProtKB-SubCell"/>
</dbReference>